<organism evidence="4 5">
    <name type="scientific">Novymonas esmeraldas</name>
    <dbReference type="NCBI Taxonomy" id="1808958"/>
    <lineage>
        <taxon>Eukaryota</taxon>
        <taxon>Discoba</taxon>
        <taxon>Euglenozoa</taxon>
        <taxon>Kinetoplastea</taxon>
        <taxon>Metakinetoplastina</taxon>
        <taxon>Trypanosomatida</taxon>
        <taxon>Trypanosomatidae</taxon>
        <taxon>Novymonas</taxon>
    </lineage>
</organism>
<dbReference type="InterPro" id="IPR050960">
    <property type="entry name" value="AB_hydrolase_4_sf"/>
</dbReference>
<evidence type="ECO:0000313" key="4">
    <source>
        <dbReference type="EMBL" id="KAK7193969.1"/>
    </source>
</evidence>
<sequence>MNCAAIVFFLVHCLLHCFAYWLPRAVASLVGLILCRPCRDHARRRHGYTYHSPHEVRLVHHADLTEAAVEVFGLMDVAASAREDRQYCFSAVVEAHTTGVAAPLQQQQQQGSAVPETHTAGWHRSAAEKVLALLETVCDGRLFTIKSGGLSSSSPDSTGHIAVDADATAVSPREPMAESWSGTPPSSSSSSPSPAAVTDAQAESAAVAAPHAPPRYRPPSGPARRQIRECGLHYDAPLYGPHVGTIMGALRPSTPIPYTREEMTAWDGCRLAMDWWYVQGEAPRDHDHERVACKAAAASALHEPARVPPAPHDADEGAEIEAGRERPQQRQELEQATSAATEVSVPLVPTAAASASAPRARGVVFLLPGLSSFSQTPYVRHFVRAMHAADFHVCVLNTRGMGDTPPVTTRFLFNGAYTRDTRDCLQQHFAKAALQRRFGRPLPVIGVGLSIGGATLSKYIGEEGIAGADPLLDSAICCCSPIDFVAMVEHMNRDYAQRLVYQPDMCNDVRTYIMRHPPLQDMPNVDRDWVFEQGNIHRFHRVLHFDEHVIAPSAGYRSAHHYHIDASAITWLPYAPVPVLVVSAADDPVIGRTVMAHRWREVVRNNPRVVYAEAPVGGHLGFLGGPVEELCEKENWLERFVRDRATAACEYWHRVQRATARSHASRHATTAAPPGLYSPTTTEASAASPAPPCLMRRLTSSSSCSSDDDHDDSTDAITASDTRAAPTAALPSSSVGAVAATTAAAAAAVGLSVTGDGVAQTRAADDAVVFTPPRSGISAHGESHGRPIDEPRWSGHAPPPEGRTTNACYFSDHRLPAASPPQLSRLFFSASRTGALSSGSPATAVSGGPLLCGGKDPRCTAAARCHRYAAVVVNCDYLADPRAMMQVD</sequence>
<dbReference type="AlphaFoldDB" id="A0AAW0EKJ4"/>
<feature type="region of interest" description="Disordered" evidence="2">
    <location>
        <begin position="168"/>
        <end position="224"/>
    </location>
</feature>
<name>A0AAW0EKJ4_9TRYP</name>
<dbReference type="EMBL" id="JAECZO010000029">
    <property type="protein sequence ID" value="KAK7193969.1"/>
    <property type="molecule type" value="Genomic_DNA"/>
</dbReference>
<feature type="compositionally biased region" description="Basic and acidic residues" evidence="2">
    <location>
        <begin position="781"/>
        <end position="793"/>
    </location>
</feature>
<dbReference type="PANTHER" id="PTHR10794">
    <property type="entry name" value="ABHYDROLASE DOMAIN-CONTAINING PROTEIN"/>
    <property type="match status" value="1"/>
</dbReference>
<keyword evidence="3" id="KW-0732">Signal</keyword>
<feature type="region of interest" description="Disordered" evidence="2">
    <location>
        <begin position="697"/>
        <end position="716"/>
    </location>
</feature>
<dbReference type="PANTHER" id="PTHR10794:SF63">
    <property type="entry name" value="ALPHA_BETA HYDROLASE 1, ISOFORM A"/>
    <property type="match status" value="1"/>
</dbReference>
<evidence type="ECO:0008006" key="6">
    <source>
        <dbReference type="Google" id="ProtNLM"/>
    </source>
</evidence>
<evidence type="ECO:0000313" key="5">
    <source>
        <dbReference type="Proteomes" id="UP001430356"/>
    </source>
</evidence>
<feature type="signal peptide" evidence="3">
    <location>
        <begin position="1"/>
        <end position="19"/>
    </location>
</feature>
<accession>A0AAW0EKJ4</accession>
<proteinExistence type="inferred from homology"/>
<feature type="region of interest" description="Disordered" evidence="2">
    <location>
        <begin position="322"/>
        <end position="342"/>
    </location>
</feature>
<evidence type="ECO:0000256" key="2">
    <source>
        <dbReference type="SAM" id="MobiDB-lite"/>
    </source>
</evidence>
<evidence type="ECO:0000256" key="3">
    <source>
        <dbReference type="SAM" id="SignalP"/>
    </source>
</evidence>
<keyword evidence="5" id="KW-1185">Reference proteome</keyword>
<feature type="compositionally biased region" description="Low complexity" evidence="2">
    <location>
        <begin position="660"/>
        <end position="688"/>
    </location>
</feature>
<protein>
    <recommendedName>
        <fullName evidence="6">Serine aminopeptidase S33 domain-containing protein</fullName>
    </recommendedName>
</protein>
<feature type="compositionally biased region" description="Low complexity" evidence="2">
    <location>
        <begin position="184"/>
        <end position="210"/>
    </location>
</feature>
<feature type="compositionally biased region" description="Basic and acidic residues" evidence="2">
    <location>
        <begin position="322"/>
        <end position="333"/>
    </location>
</feature>
<dbReference type="Gene3D" id="3.40.50.1820">
    <property type="entry name" value="alpha/beta hydrolase"/>
    <property type="match status" value="1"/>
</dbReference>
<dbReference type="GO" id="GO:0047372">
    <property type="term" value="F:monoacylglycerol lipase activity"/>
    <property type="evidence" value="ECO:0007669"/>
    <property type="project" value="TreeGrafter"/>
</dbReference>
<dbReference type="GO" id="GO:0034338">
    <property type="term" value="F:short-chain carboxylesterase activity"/>
    <property type="evidence" value="ECO:0007669"/>
    <property type="project" value="TreeGrafter"/>
</dbReference>
<feature type="region of interest" description="Disordered" evidence="2">
    <location>
        <begin position="660"/>
        <end position="692"/>
    </location>
</feature>
<feature type="chain" id="PRO_5043497244" description="Serine aminopeptidase S33 domain-containing protein" evidence="3">
    <location>
        <begin position="20"/>
        <end position="888"/>
    </location>
</feature>
<feature type="compositionally biased region" description="Pro residues" evidence="2">
    <location>
        <begin position="211"/>
        <end position="221"/>
    </location>
</feature>
<evidence type="ECO:0000256" key="1">
    <source>
        <dbReference type="ARBA" id="ARBA00010884"/>
    </source>
</evidence>
<comment type="caution">
    <text evidence="4">The sequence shown here is derived from an EMBL/GenBank/DDBJ whole genome shotgun (WGS) entry which is preliminary data.</text>
</comment>
<feature type="region of interest" description="Disordered" evidence="2">
    <location>
        <begin position="769"/>
        <end position="805"/>
    </location>
</feature>
<dbReference type="InterPro" id="IPR029058">
    <property type="entry name" value="AB_hydrolase_fold"/>
</dbReference>
<dbReference type="Proteomes" id="UP001430356">
    <property type="component" value="Unassembled WGS sequence"/>
</dbReference>
<dbReference type="SUPFAM" id="SSF53474">
    <property type="entry name" value="alpha/beta-Hydrolases"/>
    <property type="match status" value="1"/>
</dbReference>
<gene>
    <name evidence="4" type="ORF">NESM_000308700</name>
</gene>
<reference evidence="4 5" key="1">
    <citation type="journal article" date="2021" name="MBio">
        <title>A New Model Trypanosomatid, Novymonas esmeraldas: Genomic Perception of Its 'Candidatus Pandoraea novymonadis' Endosymbiont.</title>
        <authorList>
            <person name="Zakharova A."/>
            <person name="Saura A."/>
            <person name="Butenko A."/>
            <person name="Podesvova L."/>
            <person name="Warmusova S."/>
            <person name="Kostygov A.Y."/>
            <person name="Nenarokova A."/>
            <person name="Lukes J."/>
            <person name="Opperdoes F.R."/>
            <person name="Yurchenko V."/>
        </authorList>
    </citation>
    <scope>NUCLEOTIDE SEQUENCE [LARGE SCALE GENOMIC DNA]</scope>
    <source>
        <strain evidence="4 5">E262AT.01</strain>
    </source>
</reference>
<comment type="similarity">
    <text evidence="1">Belongs to the AB hydrolase superfamily. AB hydrolase 4 family.</text>
</comment>